<evidence type="ECO:0008006" key="3">
    <source>
        <dbReference type="Google" id="ProtNLM"/>
    </source>
</evidence>
<evidence type="ECO:0000313" key="1">
    <source>
        <dbReference type="EMBL" id="SES99857.1"/>
    </source>
</evidence>
<dbReference type="EMBL" id="FOHI01000002">
    <property type="protein sequence ID" value="SES99857.1"/>
    <property type="molecule type" value="Genomic_DNA"/>
</dbReference>
<dbReference type="PROSITE" id="PS51257">
    <property type="entry name" value="PROKAR_LIPOPROTEIN"/>
    <property type="match status" value="1"/>
</dbReference>
<dbReference type="AlphaFoldDB" id="A0A1I0AZG7"/>
<protein>
    <recommendedName>
        <fullName evidence="3">Alpha/beta hydrolase family protein DUF900</fullName>
    </recommendedName>
</protein>
<accession>A0A1I0AZG7</accession>
<dbReference type="InterPro" id="IPR010297">
    <property type="entry name" value="DUF900_hydrolase"/>
</dbReference>
<reference evidence="1 2" key="1">
    <citation type="submission" date="2016-10" db="EMBL/GenBank/DDBJ databases">
        <authorList>
            <person name="de Groot N.N."/>
        </authorList>
    </citation>
    <scope>NUCLEOTIDE SEQUENCE [LARGE SCALE GENOMIC DNA]</scope>
    <source>
        <strain evidence="1 2">Nl7</strain>
    </source>
</reference>
<evidence type="ECO:0000313" key="2">
    <source>
        <dbReference type="Proteomes" id="UP000183339"/>
    </source>
</evidence>
<dbReference type="InterPro" id="IPR029058">
    <property type="entry name" value="AB_hydrolase_fold"/>
</dbReference>
<dbReference type="Proteomes" id="UP000183339">
    <property type="component" value="Unassembled WGS sequence"/>
</dbReference>
<dbReference type="OrthoDB" id="8437309at2"/>
<organism evidence="1 2">
    <name type="scientific">Nitrosospira multiformis</name>
    <dbReference type="NCBI Taxonomy" id="1231"/>
    <lineage>
        <taxon>Bacteria</taxon>
        <taxon>Pseudomonadati</taxon>
        <taxon>Pseudomonadota</taxon>
        <taxon>Betaproteobacteria</taxon>
        <taxon>Nitrosomonadales</taxon>
        <taxon>Nitrosomonadaceae</taxon>
        <taxon>Nitrosospira</taxon>
    </lineage>
</organism>
<dbReference type="SUPFAM" id="SSF53474">
    <property type="entry name" value="alpha/beta-Hydrolases"/>
    <property type="match status" value="2"/>
</dbReference>
<proteinExistence type="predicted"/>
<dbReference type="Pfam" id="PF05990">
    <property type="entry name" value="DUF900"/>
    <property type="match status" value="1"/>
</dbReference>
<dbReference type="Gene3D" id="3.40.50.1820">
    <property type="entry name" value="alpha/beta hydrolase"/>
    <property type="match status" value="1"/>
</dbReference>
<name>A0A1I0AZG7_9PROT</name>
<gene>
    <name evidence="1" type="ORF">SAMN05216412_102457</name>
</gene>
<sequence>MKFHSVELHVTALILLMLLGGCAPFVQYRTEYDLCVNPTPELSRDCENHALLEFPTADGARYLLNFIEFDDQGQLWDRKQMWSVIDKLSAEAASKDLLITVFVHGWKHNAEHTDKNIQTFRNVLAGLSENELLISKKTGRPARQVAGIYLGWRGGSITTPVVEDLTFWDRKNTAQKVSRGGVTEVLNRLELLKRVKENVSQGNSNTRLVIVGHSFGGAIVHASLVQILENRFVRTVGPVGVQSDVEGFGNLVVLINPAFEALQFASLSDMSAERGTYFKSQLPVMAILTSEADKALGNSFPIGRHLSTFFEKDRDIRRTNAVTQQEEIIDEGEANVTAVGLFQPYETHRLYPPHNLPKGVAGQSSSSESVSSALAAKSAWEDDKPGSKIPIAGLTLERSNISAPRNPYLVMRVDKNLITDHTHIDDGRIIEFIKQLILISTTSPE</sequence>